<organism evidence="1 2">
    <name type="scientific">Sinanodonta woodiana</name>
    <name type="common">Chinese pond mussel</name>
    <name type="synonym">Anodonta woodiana</name>
    <dbReference type="NCBI Taxonomy" id="1069815"/>
    <lineage>
        <taxon>Eukaryota</taxon>
        <taxon>Metazoa</taxon>
        <taxon>Spiralia</taxon>
        <taxon>Lophotrochozoa</taxon>
        <taxon>Mollusca</taxon>
        <taxon>Bivalvia</taxon>
        <taxon>Autobranchia</taxon>
        <taxon>Heteroconchia</taxon>
        <taxon>Palaeoheterodonta</taxon>
        <taxon>Unionida</taxon>
        <taxon>Unionoidea</taxon>
        <taxon>Unionidae</taxon>
        <taxon>Unioninae</taxon>
        <taxon>Sinanodonta</taxon>
    </lineage>
</organism>
<dbReference type="InterPro" id="IPR011604">
    <property type="entry name" value="PDDEXK-like_dom_sf"/>
</dbReference>
<sequence length="339" mass="38427">MLNAVGDIIHASCSCPHTAALCYALEDFVKVFVLPEGIPSCTDKLEAWNKSRQVKLPAVPVYDIDFTRKKHGEKIKQNRQLKEQTEAYKLNKVCDNERASAESFLCELEQWSKESNPSKMLLINTVASQDAPVETLVSVNPLYDYVEKVKNSITNVSHSNSITKKTELKNCLKVTEDEQLLIQENTLLQSRLSDWFTLRQLRITGSIVSPSTFSSAAMKYELDMEPTVINRYVAEKVKEGSNISIKKLENNSLVGIVECKVAVKWSHETVADSVKEPGYPLKSMKINQHGTSVQVFGLKPNYAWYHQIQLQLYVCRSFAKYCDLALLHPDFIQFLLSEI</sequence>
<accession>A0ABD3XJQ0</accession>
<keyword evidence="2" id="KW-1185">Reference proteome</keyword>
<protein>
    <submittedName>
        <fullName evidence="1">Uncharacterized protein</fullName>
    </submittedName>
</protein>
<dbReference type="Proteomes" id="UP001634394">
    <property type="component" value="Unassembled WGS sequence"/>
</dbReference>
<proteinExistence type="predicted"/>
<reference evidence="1 2" key="1">
    <citation type="submission" date="2024-11" db="EMBL/GenBank/DDBJ databases">
        <title>Chromosome-level genome assembly of the freshwater bivalve Anodonta woodiana.</title>
        <authorList>
            <person name="Chen X."/>
        </authorList>
    </citation>
    <scope>NUCLEOTIDE SEQUENCE [LARGE SCALE GENOMIC DNA]</scope>
    <source>
        <strain evidence="1">MN2024</strain>
        <tissue evidence="1">Gills</tissue>
    </source>
</reference>
<dbReference type="PANTHER" id="PTHR47526:SF3">
    <property type="entry name" value="PHD-TYPE DOMAIN-CONTAINING PROTEIN"/>
    <property type="match status" value="1"/>
</dbReference>
<evidence type="ECO:0000313" key="2">
    <source>
        <dbReference type="Proteomes" id="UP001634394"/>
    </source>
</evidence>
<dbReference type="AlphaFoldDB" id="A0ABD3XJQ0"/>
<dbReference type="EMBL" id="JBJQND010000002">
    <property type="protein sequence ID" value="KAL3885145.1"/>
    <property type="molecule type" value="Genomic_DNA"/>
</dbReference>
<dbReference type="Gene3D" id="3.90.320.10">
    <property type="match status" value="1"/>
</dbReference>
<dbReference type="PANTHER" id="PTHR47526">
    <property type="entry name" value="ATP-DEPENDENT DNA HELICASE"/>
    <property type="match status" value="1"/>
</dbReference>
<comment type="caution">
    <text evidence="1">The sequence shown here is derived from an EMBL/GenBank/DDBJ whole genome shotgun (WGS) entry which is preliminary data.</text>
</comment>
<evidence type="ECO:0000313" key="1">
    <source>
        <dbReference type="EMBL" id="KAL3885145.1"/>
    </source>
</evidence>
<name>A0ABD3XJQ0_SINWO</name>
<gene>
    <name evidence="1" type="ORF">ACJMK2_025240</name>
</gene>